<dbReference type="CDD" id="cd01433">
    <property type="entry name" value="Ribosomal_L16_L10e"/>
    <property type="match status" value="1"/>
</dbReference>
<keyword evidence="6 8" id="KW-0687">Ribonucleoprotein</keyword>
<dbReference type="GO" id="GO:0006412">
    <property type="term" value="P:translation"/>
    <property type="evidence" value="ECO:0007669"/>
    <property type="project" value="UniProtKB-UniRule"/>
</dbReference>
<dbReference type="OMA" id="KGAVEYW"/>
<dbReference type="Proteomes" id="UP000732377">
    <property type="component" value="Unassembled WGS sequence"/>
</dbReference>
<accession>A0A953LG06</accession>
<evidence type="ECO:0000256" key="5">
    <source>
        <dbReference type="ARBA" id="ARBA00022980"/>
    </source>
</evidence>
<evidence type="ECO:0000256" key="2">
    <source>
        <dbReference type="ARBA" id="ARBA00022555"/>
    </source>
</evidence>
<dbReference type="InterPro" id="IPR047873">
    <property type="entry name" value="Ribosomal_uL16"/>
</dbReference>
<dbReference type="HAMAP" id="MF_01342">
    <property type="entry name" value="Ribosomal_uL16"/>
    <property type="match status" value="1"/>
</dbReference>
<evidence type="ECO:0000256" key="4">
    <source>
        <dbReference type="ARBA" id="ARBA00022884"/>
    </source>
</evidence>
<proteinExistence type="inferred from homology"/>
<dbReference type="AlphaFoldDB" id="A0A953LG06"/>
<evidence type="ECO:0000256" key="3">
    <source>
        <dbReference type="ARBA" id="ARBA00022730"/>
    </source>
</evidence>
<keyword evidence="3 8" id="KW-0699">rRNA-binding</keyword>
<keyword evidence="4 8" id="KW-0694">RNA-binding</keyword>
<dbReference type="GO" id="GO:0022625">
    <property type="term" value="C:cytosolic large ribosomal subunit"/>
    <property type="evidence" value="ECO:0007669"/>
    <property type="project" value="TreeGrafter"/>
</dbReference>
<dbReference type="GO" id="GO:0019843">
    <property type="term" value="F:rRNA binding"/>
    <property type="evidence" value="ECO:0007669"/>
    <property type="project" value="UniProtKB-UniRule"/>
</dbReference>
<organism evidence="11 12">
    <name type="scientific">Symbiobacterium thermophilum</name>
    <dbReference type="NCBI Taxonomy" id="2734"/>
    <lineage>
        <taxon>Bacteria</taxon>
        <taxon>Bacillati</taxon>
        <taxon>Bacillota</taxon>
        <taxon>Clostridia</taxon>
        <taxon>Eubacteriales</taxon>
        <taxon>Symbiobacteriaceae</taxon>
        <taxon>Symbiobacterium</taxon>
    </lineage>
</organism>
<keyword evidence="5 8" id="KW-0689">Ribosomal protein</keyword>
<dbReference type="PRINTS" id="PR00060">
    <property type="entry name" value="RIBOSOMALL16"/>
</dbReference>
<dbReference type="PANTHER" id="PTHR12220">
    <property type="entry name" value="50S/60S RIBOSOMAL PROTEIN L16"/>
    <property type="match status" value="1"/>
</dbReference>
<evidence type="ECO:0000256" key="8">
    <source>
        <dbReference type="HAMAP-Rule" id="MF_01342"/>
    </source>
</evidence>
<keyword evidence="2 8" id="KW-0820">tRNA-binding</keyword>
<comment type="similarity">
    <text evidence="1 8 9">Belongs to the universal ribosomal protein uL16 family.</text>
</comment>
<dbReference type="SUPFAM" id="SSF54686">
    <property type="entry name" value="Ribosomal protein L16p/L10e"/>
    <property type="match status" value="1"/>
</dbReference>
<dbReference type="GO" id="GO:0003735">
    <property type="term" value="F:structural constituent of ribosome"/>
    <property type="evidence" value="ECO:0007669"/>
    <property type="project" value="InterPro"/>
</dbReference>
<dbReference type="FunFam" id="3.90.1170.10:FF:000001">
    <property type="entry name" value="50S ribosomal protein L16"/>
    <property type="match status" value="1"/>
</dbReference>
<gene>
    <name evidence="8" type="primary">rplP</name>
    <name evidence="11" type="ORF">CWE10_00885</name>
</gene>
<evidence type="ECO:0000256" key="7">
    <source>
        <dbReference type="ARBA" id="ARBA00035198"/>
    </source>
</evidence>
<dbReference type="Gene3D" id="3.90.1170.10">
    <property type="entry name" value="Ribosomal protein L10e/L16"/>
    <property type="match status" value="1"/>
</dbReference>
<comment type="caution">
    <text evidence="11">The sequence shown here is derived from an EMBL/GenBank/DDBJ whole genome shotgun (WGS) entry which is preliminary data.</text>
</comment>
<dbReference type="GO" id="GO:0000049">
    <property type="term" value="F:tRNA binding"/>
    <property type="evidence" value="ECO:0007669"/>
    <property type="project" value="UniProtKB-KW"/>
</dbReference>
<evidence type="ECO:0000256" key="9">
    <source>
        <dbReference type="RuleBase" id="RU004413"/>
    </source>
</evidence>
<evidence type="ECO:0000256" key="10">
    <source>
        <dbReference type="RuleBase" id="RU004414"/>
    </source>
</evidence>
<dbReference type="InterPro" id="IPR036920">
    <property type="entry name" value="Ribosomal_uL16_sf"/>
</dbReference>
<evidence type="ECO:0000256" key="1">
    <source>
        <dbReference type="ARBA" id="ARBA00008931"/>
    </source>
</evidence>
<comment type="subunit">
    <text evidence="8 10">Part of the 50S ribosomal subunit.</text>
</comment>
<dbReference type="NCBIfam" id="TIGR01164">
    <property type="entry name" value="rplP_bact"/>
    <property type="match status" value="1"/>
</dbReference>
<dbReference type="InterPro" id="IPR020798">
    <property type="entry name" value="Ribosomal_uL16_CS"/>
</dbReference>
<name>A0A953LG06_SYMTR</name>
<dbReference type="PROSITE" id="PS00586">
    <property type="entry name" value="RIBOSOMAL_L16_1"/>
    <property type="match status" value="1"/>
</dbReference>
<dbReference type="RefSeq" id="WP_011197183.1">
    <property type="nucleotide sequence ID" value="NZ_JACSIR010000028.1"/>
</dbReference>
<evidence type="ECO:0000313" key="12">
    <source>
        <dbReference type="Proteomes" id="UP000732377"/>
    </source>
</evidence>
<sequence length="155" mass="17039">MLAPKRVKWRRVHKAVAKLNKGRSKAGNEVVFGDYGLQALEPAFITDRQIEAARVAMTRFIKRGGKVWIKIFPHKALTRKPAEVRMGSGKGAPEVWVAVVKPGRILFELAGVDEETAQEAMRLAAHKLPIKCKFVKREKAVTPAAAETGGEANEG</sequence>
<dbReference type="PANTHER" id="PTHR12220:SF13">
    <property type="entry name" value="LARGE RIBOSOMAL SUBUNIT PROTEIN UL16M"/>
    <property type="match status" value="1"/>
</dbReference>
<dbReference type="EMBL" id="PIUK01000003">
    <property type="protein sequence ID" value="MBY6274761.1"/>
    <property type="molecule type" value="Genomic_DNA"/>
</dbReference>
<comment type="function">
    <text evidence="8 10">Binds 23S rRNA and is also seen to make contacts with the A and possibly P site tRNAs.</text>
</comment>
<reference evidence="11" key="1">
    <citation type="submission" date="2017-11" db="EMBL/GenBank/DDBJ databases">
        <title>Three new genomes from thermophilic consortium.</title>
        <authorList>
            <person name="Quaggio R."/>
            <person name="Amgarten D."/>
            <person name="Setubal J.C."/>
        </authorList>
    </citation>
    <scope>NUCLEOTIDE SEQUENCE</scope>
    <source>
        <strain evidence="11">ZCTH01-B2</strain>
    </source>
</reference>
<dbReference type="InterPro" id="IPR016180">
    <property type="entry name" value="Ribosomal_uL16_dom"/>
</dbReference>
<dbReference type="InterPro" id="IPR000114">
    <property type="entry name" value="Ribosomal_uL16_bact-type"/>
</dbReference>
<evidence type="ECO:0000256" key="6">
    <source>
        <dbReference type="ARBA" id="ARBA00023274"/>
    </source>
</evidence>
<dbReference type="SMR" id="A0A953LG06"/>
<dbReference type="PROSITE" id="PS00701">
    <property type="entry name" value="RIBOSOMAL_L16_2"/>
    <property type="match status" value="1"/>
</dbReference>
<protein>
    <recommendedName>
        <fullName evidence="7 8">Large ribosomal subunit protein uL16</fullName>
    </recommendedName>
</protein>
<dbReference type="Pfam" id="PF00252">
    <property type="entry name" value="Ribosomal_L16"/>
    <property type="match status" value="1"/>
</dbReference>
<evidence type="ECO:0000313" key="11">
    <source>
        <dbReference type="EMBL" id="MBY6274761.1"/>
    </source>
</evidence>